<keyword evidence="2" id="KW-1185">Reference proteome</keyword>
<sequence>MRILKLIITGMLIQLCVQSTFSQVQLKSKKGEPMTLPDQGLSMNDIEKIILRPTVTGSAFGPMSKVVVYLLLKDGTIYSRPNVSPHDFDVKTSRSSNPKRWGTWSKKNNKLAIEFKTPQEWVNFYETYTTNKKETVAGIYKCVGAFYGSKVHDFNTLILQKNGRFTWRYFFRSNKKYIPHKKDKEISGNYSISNYTIQFTYDNGQKERLLFAIHKKNTGVIVGDKSFFKFNHPLLKMN</sequence>
<dbReference type="RefSeq" id="WP_324178497.1">
    <property type="nucleotide sequence ID" value="NZ_BAABAW010000003.1"/>
</dbReference>
<evidence type="ECO:0000313" key="2">
    <source>
        <dbReference type="Proteomes" id="UP001327027"/>
    </source>
</evidence>
<evidence type="ECO:0000313" key="1">
    <source>
        <dbReference type="EMBL" id="MEB3344449.1"/>
    </source>
</evidence>
<accession>A0ABU5ZR98</accession>
<organism evidence="1 2">
    <name type="scientific">Aquimarina gracilis</name>
    <dbReference type="NCBI Taxonomy" id="874422"/>
    <lineage>
        <taxon>Bacteria</taxon>
        <taxon>Pseudomonadati</taxon>
        <taxon>Bacteroidota</taxon>
        <taxon>Flavobacteriia</taxon>
        <taxon>Flavobacteriales</taxon>
        <taxon>Flavobacteriaceae</taxon>
        <taxon>Aquimarina</taxon>
    </lineage>
</organism>
<dbReference type="Proteomes" id="UP001327027">
    <property type="component" value="Unassembled WGS sequence"/>
</dbReference>
<reference evidence="1 2" key="1">
    <citation type="journal article" date="2013" name="Int. J. Syst. Evol. Microbiol.">
        <title>Aquimarina gracilis sp. nov., isolated from the gut microflora of a mussel, Mytilus coruscus, and emended description of Aquimarina spongiae.</title>
        <authorList>
            <person name="Park S.C."/>
            <person name="Choe H.N."/>
            <person name="Baik K.S."/>
            <person name="Seong C.N."/>
        </authorList>
    </citation>
    <scope>NUCLEOTIDE SEQUENCE [LARGE SCALE GENOMIC DNA]</scope>
    <source>
        <strain evidence="1 2">PSC32</strain>
    </source>
</reference>
<protein>
    <recommendedName>
        <fullName evidence="3">Outer membrane lipoprotein-sorting protein</fullName>
    </recommendedName>
</protein>
<comment type="caution">
    <text evidence="1">The sequence shown here is derived from an EMBL/GenBank/DDBJ whole genome shotgun (WGS) entry which is preliminary data.</text>
</comment>
<dbReference type="EMBL" id="JAYKLX010000002">
    <property type="protein sequence ID" value="MEB3344449.1"/>
    <property type="molecule type" value="Genomic_DNA"/>
</dbReference>
<gene>
    <name evidence="1" type="ORF">U6A24_03200</name>
</gene>
<evidence type="ECO:0008006" key="3">
    <source>
        <dbReference type="Google" id="ProtNLM"/>
    </source>
</evidence>
<name>A0ABU5ZR98_9FLAO</name>
<proteinExistence type="predicted"/>